<evidence type="ECO:0008006" key="4">
    <source>
        <dbReference type="Google" id="ProtNLM"/>
    </source>
</evidence>
<dbReference type="Proteomes" id="UP000535406">
    <property type="component" value="Unassembled WGS sequence"/>
</dbReference>
<dbReference type="AlphaFoldDB" id="A0A7W8DS51"/>
<reference evidence="2 3" key="1">
    <citation type="submission" date="2020-08" db="EMBL/GenBank/DDBJ databases">
        <title>Genomic Encyclopedia of Type Strains, Phase IV (KMG-IV): sequencing the most valuable type-strain genomes for metagenomic binning, comparative biology and taxonomic classification.</title>
        <authorList>
            <person name="Goeker M."/>
        </authorList>
    </citation>
    <scope>NUCLEOTIDE SEQUENCE [LARGE SCALE GENOMIC DNA]</scope>
    <source>
        <strain evidence="2 3">DSM 21319</strain>
    </source>
</reference>
<keyword evidence="1" id="KW-0732">Signal</keyword>
<evidence type="ECO:0000256" key="1">
    <source>
        <dbReference type="SAM" id="SignalP"/>
    </source>
</evidence>
<feature type="signal peptide" evidence="1">
    <location>
        <begin position="1"/>
        <end position="25"/>
    </location>
</feature>
<dbReference type="EMBL" id="JACHIK010000001">
    <property type="protein sequence ID" value="MBB5040624.1"/>
    <property type="molecule type" value="Genomic_DNA"/>
</dbReference>
<organism evidence="2 3">
    <name type="scientific">Shinella fusca</name>
    <dbReference type="NCBI Taxonomy" id="544480"/>
    <lineage>
        <taxon>Bacteria</taxon>
        <taxon>Pseudomonadati</taxon>
        <taxon>Pseudomonadota</taxon>
        <taxon>Alphaproteobacteria</taxon>
        <taxon>Hyphomicrobiales</taxon>
        <taxon>Rhizobiaceae</taxon>
        <taxon>Shinella</taxon>
    </lineage>
</organism>
<dbReference type="Pfam" id="PF11064">
    <property type="entry name" value="DUF2865"/>
    <property type="match status" value="1"/>
</dbReference>
<proteinExistence type="predicted"/>
<name>A0A7W8DS51_9HYPH</name>
<evidence type="ECO:0000313" key="3">
    <source>
        <dbReference type="Proteomes" id="UP000535406"/>
    </source>
</evidence>
<keyword evidence="3" id="KW-1185">Reference proteome</keyword>
<sequence length="356" mass="38571">MRGCIRLLSIVAAGVPLFLSGGAMAGVCERIQRDIANLPTVIVDTASVRKYAGAITRQNIQLRKAKSDQRRLGCSSGSIIVIGGANADACATLSTVIDRMERNLDILDKKRREFAGGTSSRGERGRLLAALEKNGCNDNAEVMPIAATETLRTLDETRTLPLGTAPEGSERLQLRRLGGSGHGNLRTVCVRTCDGGFFPISSNASPMDFRRDQQVCAMMCPQTETELFYQSMAEGQETEQMTSTVTGRPYVELQNAFSYRTRDLSKPGSCGCNLSAYYQDMIKREKVARGETDEPAEGSVTDIRTLPKATVAKKPVTVEERDYDPAKHKVRTVGPVFLPSSESAIDLGRPADAGVN</sequence>
<accession>A0A7W8DS51</accession>
<dbReference type="InterPro" id="IPR021293">
    <property type="entry name" value="DUF2865"/>
</dbReference>
<feature type="chain" id="PRO_5030887405" description="DUF2865 domain-containing protein" evidence="1">
    <location>
        <begin position="26"/>
        <end position="356"/>
    </location>
</feature>
<gene>
    <name evidence="2" type="ORF">HNQ66_000002</name>
</gene>
<comment type="caution">
    <text evidence="2">The sequence shown here is derived from an EMBL/GenBank/DDBJ whole genome shotgun (WGS) entry which is preliminary data.</text>
</comment>
<dbReference type="RefSeq" id="WP_184139576.1">
    <property type="nucleotide sequence ID" value="NZ_JACHIK010000001.1"/>
</dbReference>
<evidence type="ECO:0000313" key="2">
    <source>
        <dbReference type="EMBL" id="MBB5040624.1"/>
    </source>
</evidence>
<protein>
    <recommendedName>
        <fullName evidence="4">DUF2865 domain-containing protein</fullName>
    </recommendedName>
</protein>